<dbReference type="SUPFAM" id="SSF52058">
    <property type="entry name" value="L domain-like"/>
    <property type="match status" value="1"/>
</dbReference>
<dbReference type="Gene3D" id="3.40.50.300">
    <property type="entry name" value="P-loop containing nucleotide triphosphate hydrolases"/>
    <property type="match status" value="1"/>
</dbReference>
<dbReference type="InterPro" id="IPR032675">
    <property type="entry name" value="LRR_dom_sf"/>
</dbReference>
<dbReference type="Proteomes" id="UP001457282">
    <property type="component" value="Unassembled WGS sequence"/>
</dbReference>
<dbReference type="PANTHER" id="PTHR11017">
    <property type="entry name" value="LEUCINE-RICH REPEAT-CONTAINING PROTEIN"/>
    <property type="match status" value="1"/>
</dbReference>
<feature type="region of interest" description="Disordered" evidence="5">
    <location>
        <begin position="1"/>
        <end position="25"/>
    </location>
</feature>
<feature type="domain" description="TIR" evidence="6">
    <location>
        <begin position="24"/>
        <end position="189"/>
    </location>
</feature>
<feature type="compositionally biased region" description="Basic and acidic residues" evidence="5">
    <location>
        <begin position="13"/>
        <end position="25"/>
    </location>
</feature>
<dbReference type="Gene3D" id="3.40.50.10140">
    <property type="entry name" value="Toll/interleukin-1 receptor homology (TIR) domain"/>
    <property type="match status" value="1"/>
</dbReference>
<name>A0AAW1YP61_RUBAR</name>
<dbReference type="PROSITE" id="PS50104">
    <property type="entry name" value="TIR"/>
    <property type="match status" value="1"/>
</dbReference>
<accession>A0AAW1YP61</accession>
<dbReference type="InterPro" id="IPR011713">
    <property type="entry name" value="Leu-rich_rpt_3"/>
</dbReference>
<gene>
    <name evidence="7" type="ORF">M0R45_005941</name>
</gene>
<sequence length="787" mass="88956">MGSSSAAVAVIPTEERHGSSSTQEKHDVFLSFRGPDTRDGFTSHLHAALSRRKIKTYMDNELEAGEEMGPALRTAIEESKISIIICSVNYAHSKWCLDELVHILERSKRHGQIVIPIFYQIHPFHVRYQKESYAAAFVAHKRLNVCTDQTHKWKVSLETASHLSGFDSNTVRPDATLVERVVKKVLIILKHEGSCDLTGLVGIESRIGEIESLLCIDPQDDRVRFVGIVGMGGIGKTTLADAVFHQFSPQYDAFYFLANVREESERYGLHHLRNKLFRKLTGDDNLTIETTTIDTSVKMELRRRKVLVVLDDVSDSSQLECLAGNQVQFSKGSRIIITTRDMQPLRTRDMQLQGKGADDVKIYEVKELKCEEALELFQLNKPCREPGKRSRLYTLEDVRHILEENTGTGIVRSISLNLSIMRGINLTAQAFKKMHNLRFIKFCNLSFEVCNVPLLHNLESLPNSLRYLYWLGYPFKSFPSKFYPDNLVEIHMPNSKLRTLWNEGQIPRCLKRIDLSYSTELVEVPYLSKSIESLNLNGCTSLVQVPDLSECVKIESIYLQGCTNLVEIPSYFQSLHSLTSLNLGSCSSLRILSEMPYNMEFLDLDWTAIEDLPLSIWSLEKLVKLNLYACQGIKNLPCNTWKMNSLKSLDLARTSVGGLPSSIKFLSGVVSLELKDCTSLLSLPTEICKLKFIKKLSLSRCCNFRNFPEILEPMASLEFLGLSHTEIKGLPSSVENLVGLKTLELSGCRSLEFLPRSIYNLTLEKIKLDGCCSLKELPSVRNTSLHG</sequence>
<dbReference type="PRINTS" id="PR00364">
    <property type="entry name" value="DISEASERSIST"/>
</dbReference>
<comment type="caution">
    <text evidence="7">The sequence shown here is derived from an EMBL/GenBank/DDBJ whole genome shotgun (WGS) entry which is preliminary data.</text>
</comment>
<dbReference type="Pfam" id="PF00931">
    <property type="entry name" value="NB-ARC"/>
    <property type="match status" value="1"/>
</dbReference>
<proteinExistence type="predicted"/>
<dbReference type="GO" id="GO:0043531">
    <property type="term" value="F:ADP binding"/>
    <property type="evidence" value="ECO:0007669"/>
    <property type="project" value="InterPro"/>
</dbReference>
<evidence type="ECO:0000256" key="4">
    <source>
        <dbReference type="ARBA" id="ARBA00023027"/>
    </source>
</evidence>
<dbReference type="EMBL" id="JBEDUW010000001">
    <property type="protein sequence ID" value="KAK9950450.1"/>
    <property type="molecule type" value="Genomic_DNA"/>
</dbReference>
<evidence type="ECO:0000313" key="8">
    <source>
        <dbReference type="Proteomes" id="UP001457282"/>
    </source>
</evidence>
<dbReference type="InterPro" id="IPR002182">
    <property type="entry name" value="NB-ARC"/>
</dbReference>
<dbReference type="Pfam" id="PF07725">
    <property type="entry name" value="LRR_3"/>
    <property type="match status" value="1"/>
</dbReference>
<evidence type="ECO:0000256" key="5">
    <source>
        <dbReference type="SAM" id="MobiDB-lite"/>
    </source>
</evidence>
<dbReference type="InterPro" id="IPR027417">
    <property type="entry name" value="P-loop_NTPase"/>
</dbReference>
<reference evidence="7 8" key="1">
    <citation type="journal article" date="2023" name="G3 (Bethesda)">
        <title>A chromosome-length genome assembly and annotation of blackberry (Rubus argutus, cv. 'Hillquist').</title>
        <authorList>
            <person name="Bruna T."/>
            <person name="Aryal R."/>
            <person name="Dudchenko O."/>
            <person name="Sargent D.J."/>
            <person name="Mead D."/>
            <person name="Buti M."/>
            <person name="Cavallini A."/>
            <person name="Hytonen T."/>
            <person name="Andres J."/>
            <person name="Pham M."/>
            <person name="Weisz D."/>
            <person name="Mascagni F."/>
            <person name="Usai G."/>
            <person name="Natali L."/>
            <person name="Bassil N."/>
            <person name="Fernandez G.E."/>
            <person name="Lomsadze A."/>
            <person name="Armour M."/>
            <person name="Olukolu B."/>
            <person name="Poorten T."/>
            <person name="Britton C."/>
            <person name="Davik J."/>
            <person name="Ashrafi H."/>
            <person name="Aiden E.L."/>
            <person name="Borodovsky M."/>
            <person name="Worthington M."/>
        </authorList>
    </citation>
    <scope>NUCLEOTIDE SEQUENCE [LARGE SCALE GENOMIC DNA]</scope>
    <source>
        <strain evidence="7">PI 553951</strain>
    </source>
</reference>
<organism evidence="7 8">
    <name type="scientific">Rubus argutus</name>
    <name type="common">Southern blackberry</name>
    <dbReference type="NCBI Taxonomy" id="59490"/>
    <lineage>
        <taxon>Eukaryota</taxon>
        <taxon>Viridiplantae</taxon>
        <taxon>Streptophyta</taxon>
        <taxon>Embryophyta</taxon>
        <taxon>Tracheophyta</taxon>
        <taxon>Spermatophyta</taxon>
        <taxon>Magnoliopsida</taxon>
        <taxon>eudicotyledons</taxon>
        <taxon>Gunneridae</taxon>
        <taxon>Pentapetalae</taxon>
        <taxon>rosids</taxon>
        <taxon>fabids</taxon>
        <taxon>Rosales</taxon>
        <taxon>Rosaceae</taxon>
        <taxon>Rosoideae</taxon>
        <taxon>Rosoideae incertae sedis</taxon>
        <taxon>Rubus</taxon>
    </lineage>
</organism>
<dbReference type="SUPFAM" id="SSF52200">
    <property type="entry name" value="Toll/Interleukin receptor TIR domain"/>
    <property type="match status" value="1"/>
</dbReference>
<evidence type="ECO:0000259" key="6">
    <source>
        <dbReference type="PROSITE" id="PS50104"/>
    </source>
</evidence>
<evidence type="ECO:0000256" key="2">
    <source>
        <dbReference type="ARBA" id="ARBA00022737"/>
    </source>
</evidence>
<dbReference type="Pfam" id="PF23286">
    <property type="entry name" value="LRR_13"/>
    <property type="match status" value="1"/>
</dbReference>
<keyword evidence="1" id="KW-0433">Leucine-rich repeat</keyword>
<evidence type="ECO:0000256" key="1">
    <source>
        <dbReference type="ARBA" id="ARBA00022614"/>
    </source>
</evidence>
<dbReference type="Gene3D" id="3.80.10.10">
    <property type="entry name" value="Ribonuclease Inhibitor"/>
    <property type="match status" value="2"/>
</dbReference>
<keyword evidence="8" id="KW-1185">Reference proteome</keyword>
<evidence type="ECO:0000256" key="3">
    <source>
        <dbReference type="ARBA" id="ARBA00022821"/>
    </source>
</evidence>
<dbReference type="FunFam" id="3.40.50.10140:FF:000007">
    <property type="entry name" value="Disease resistance protein (TIR-NBS-LRR class)"/>
    <property type="match status" value="1"/>
</dbReference>
<keyword evidence="2" id="KW-0677">Repeat</keyword>
<dbReference type="InterPro" id="IPR000157">
    <property type="entry name" value="TIR_dom"/>
</dbReference>
<dbReference type="GO" id="GO:0006952">
    <property type="term" value="P:defense response"/>
    <property type="evidence" value="ECO:0007669"/>
    <property type="project" value="InterPro"/>
</dbReference>
<protein>
    <recommendedName>
        <fullName evidence="6">TIR domain-containing protein</fullName>
    </recommendedName>
</protein>
<evidence type="ECO:0000313" key="7">
    <source>
        <dbReference type="EMBL" id="KAK9950450.1"/>
    </source>
</evidence>
<dbReference type="PANTHER" id="PTHR11017:SF574">
    <property type="entry name" value="ADP-RIBOSYL CYCLASE_CYCLIC ADP-RIBOSE HYDROLASE"/>
    <property type="match status" value="1"/>
</dbReference>
<dbReference type="InterPro" id="IPR058546">
    <property type="entry name" value="RPS4B/Roq1-like_LRR"/>
</dbReference>
<dbReference type="AlphaFoldDB" id="A0AAW1YP61"/>
<dbReference type="SMART" id="SM00255">
    <property type="entry name" value="TIR"/>
    <property type="match status" value="1"/>
</dbReference>
<keyword evidence="3" id="KW-0611">Plant defense</keyword>
<dbReference type="GO" id="GO:0007165">
    <property type="term" value="P:signal transduction"/>
    <property type="evidence" value="ECO:0007669"/>
    <property type="project" value="InterPro"/>
</dbReference>
<dbReference type="Pfam" id="PF01582">
    <property type="entry name" value="TIR"/>
    <property type="match status" value="1"/>
</dbReference>
<dbReference type="InterPro" id="IPR035897">
    <property type="entry name" value="Toll_tir_struct_dom_sf"/>
</dbReference>
<dbReference type="SUPFAM" id="SSF52540">
    <property type="entry name" value="P-loop containing nucleoside triphosphate hydrolases"/>
    <property type="match status" value="1"/>
</dbReference>
<dbReference type="InterPro" id="IPR044974">
    <property type="entry name" value="Disease_R_plants"/>
</dbReference>
<keyword evidence="4" id="KW-0520">NAD</keyword>